<evidence type="ECO:0000313" key="4">
    <source>
        <dbReference type="Proteomes" id="UP000389128"/>
    </source>
</evidence>
<feature type="domain" description="Transposase DDE" evidence="2">
    <location>
        <begin position="65"/>
        <end position="122"/>
    </location>
</feature>
<reference evidence="3 4" key="1">
    <citation type="submission" date="2019-01" db="EMBL/GenBank/DDBJ databases">
        <title>Zoogloea oleivorans genome sequencing and assembly.</title>
        <authorList>
            <person name="Tancsics A."/>
            <person name="Farkas M."/>
            <person name="Kriszt B."/>
            <person name="Maroti G."/>
            <person name="Horvath B."/>
        </authorList>
    </citation>
    <scope>NUCLEOTIDE SEQUENCE [LARGE SCALE GENOMIC DNA]</scope>
    <source>
        <strain evidence="3 4">Buc</strain>
    </source>
</reference>
<evidence type="ECO:0000256" key="1">
    <source>
        <dbReference type="SAM" id="MobiDB-lite"/>
    </source>
</evidence>
<dbReference type="Proteomes" id="UP000389128">
    <property type="component" value="Unassembled WGS sequence"/>
</dbReference>
<keyword evidence="4" id="KW-1185">Reference proteome</keyword>
<comment type="caution">
    <text evidence="3">The sequence shown here is derived from an EMBL/GenBank/DDBJ whole genome shotgun (WGS) entry which is preliminary data.</text>
</comment>
<proteinExistence type="predicted"/>
<evidence type="ECO:0000313" key="3">
    <source>
        <dbReference type="EMBL" id="TYC55149.1"/>
    </source>
</evidence>
<organism evidence="3 4">
    <name type="scientific">Zoogloea oleivorans</name>
    <dbReference type="NCBI Taxonomy" id="1552750"/>
    <lineage>
        <taxon>Bacteria</taxon>
        <taxon>Pseudomonadati</taxon>
        <taxon>Pseudomonadota</taxon>
        <taxon>Betaproteobacteria</taxon>
        <taxon>Rhodocyclales</taxon>
        <taxon>Zoogloeaceae</taxon>
        <taxon>Zoogloea</taxon>
    </lineage>
</organism>
<evidence type="ECO:0000259" key="2">
    <source>
        <dbReference type="Pfam" id="PF13751"/>
    </source>
</evidence>
<dbReference type="EMBL" id="SDKK01000014">
    <property type="protein sequence ID" value="TYC55149.1"/>
    <property type="molecule type" value="Genomic_DNA"/>
</dbReference>
<sequence length="169" mass="18462">MTKPEAPPAEAVRSCPTARPTGWAIGNTPPTLHSAGAVRDGVNVPRAGISRSSSPTTYGGDQRPRLTELGKRLYARRKETVKRSFANAKKLHGHRYARFRGLSKIQAQRLLSAACQNMKKMALLLSRRAAALFALETVCLKGLMQLAVACSENRGFANSLKRPFRGIFT</sequence>
<gene>
    <name evidence="3" type="ORF">ETQ85_15670</name>
</gene>
<dbReference type="Pfam" id="PF13751">
    <property type="entry name" value="DDE_Tnp_1_6"/>
    <property type="match status" value="1"/>
</dbReference>
<feature type="region of interest" description="Disordered" evidence="1">
    <location>
        <begin position="1"/>
        <end position="22"/>
    </location>
</feature>
<protein>
    <recommendedName>
        <fullName evidence="2">Transposase DDE domain-containing protein</fullName>
    </recommendedName>
</protein>
<dbReference type="AlphaFoldDB" id="A0A6C2CNN7"/>
<accession>A0A6C2CNN7</accession>
<dbReference type="OrthoDB" id="111180at2"/>
<name>A0A6C2CNN7_9RHOO</name>
<dbReference type="InterPro" id="IPR025668">
    <property type="entry name" value="Tnp_DDE_dom"/>
</dbReference>